<proteinExistence type="predicted"/>
<evidence type="ECO:0000259" key="1">
    <source>
        <dbReference type="Pfam" id="PF01243"/>
    </source>
</evidence>
<dbReference type="PANTHER" id="PTHR42815:SF2">
    <property type="entry name" value="FAD-BINDING, PUTATIVE (AFU_ORTHOLOGUE AFUA_6G07600)-RELATED"/>
    <property type="match status" value="1"/>
</dbReference>
<sequence>MRYLSKLAGSNLRKIADIAALEALYGTPGAPALRKVAHQMTPLYRKWIMASKLCVLSTVGANGTDGSPRGDDGPVIAELDPKTLAMPDWRGNNRLDSLRNIVEDGRMSLMFLVPGSNNVVRVNGHAVLTDDAALRARFEKKGRQPATVIVITIGEIYSQCARALMRAGTWAGVDESGDLPSVGEILAEMTSGQEGGAPYDNAWGARAKKTMW</sequence>
<evidence type="ECO:0000313" key="2">
    <source>
        <dbReference type="EMBL" id="MBD3664025.1"/>
    </source>
</evidence>
<comment type="caution">
    <text evidence="2">The sequence shown here is derived from an EMBL/GenBank/DDBJ whole genome shotgun (WGS) entry which is preliminary data.</text>
</comment>
<accession>A0A927D2W2</accession>
<keyword evidence="3" id="KW-1185">Reference proteome</keyword>
<protein>
    <submittedName>
        <fullName evidence="2">Pyridoxamine 5'-phosphate oxidase family protein</fullName>
    </submittedName>
</protein>
<reference evidence="2" key="1">
    <citation type="submission" date="2020-08" db="EMBL/GenBank/DDBJ databases">
        <title>Sulfitobacter aestuariivivens sp. nov., isolated from a tidal flat.</title>
        <authorList>
            <person name="Park S."/>
            <person name="Yoon J.-H."/>
        </authorList>
    </citation>
    <scope>NUCLEOTIDE SEQUENCE</scope>
    <source>
        <strain evidence="2">TSTF-M16</strain>
    </source>
</reference>
<dbReference type="Proteomes" id="UP000635142">
    <property type="component" value="Unassembled WGS sequence"/>
</dbReference>
<dbReference type="InterPro" id="IPR011576">
    <property type="entry name" value="Pyridox_Oxase_N"/>
</dbReference>
<dbReference type="NCBIfam" id="TIGR04025">
    <property type="entry name" value="PPOX_FMN_DR2398"/>
    <property type="match status" value="1"/>
</dbReference>
<dbReference type="SUPFAM" id="SSF50475">
    <property type="entry name" value="FMN-binding split barrel"/>
    <property type="match status" value="1"/>
</dbReference>
<dbReference type="RefSeq" id="WP_191074940.1">
    <property type="nucleotide sequence ID" value="NZ_JACTAG010000001.1"/>
</dbReference>
<name>A0A927D2W2_9RHOB</name>
<dbReference type="InterPro" id="IPR024029">
    <property type="entry name" value="Pyridox_Oxase_FMN-dep"/>
</dbReference>
<gene>
    <name evidence="2" type="ORF">H9Q16_08840</name>
</gene>
<evidence type="ECO:0000313" key="3">
    <source>
        <dbReference type="Proteomes" id="UP000635142"/>
    </source>
</evidence>
<organism evidence="2 3">
    <name type="scientific">Sulfitobacter aestuariivivens</name>
    <dbReference type="NCBI Taxonomy" id="2766981"/>
    <lineage>
        <taxon>Bacteria</taxon>
        <taxon>Pseudomonadati</taxon>
        <taxon>Pseudomonadota</taxon>
        <taxon>Alphaproteobacteria</taxon>
        <taxon>Rhodobacterales</taxon>
        <taxon>Roseobacteraceae</taxon>
        <taxon>Sulfitobacter</taxon>
    </lineage>
</organism>
<dbReference type="Pfam" id="PF01243">
    <property type="entry name" value="PNPOx_N"/>
    <property type="match status" value="1"/>
</dbReference>
<dbReference type="InterPro" id="IPR012349">
    <property type="entry name" value="Split_barrel_FMN-bd"/>
</dbReference>
<dbReference type="Gene3D" id="2.30.110.10">
    <property type="entry name" value="Electron Transport, Fmn-binding Protein, Chain A"/>
    <property type="match status" value="1"/>
</dbReference>
<dbReference type="EMBL" id="JACTAG010000001">
    <property type="protein sequence ID" value="MBD3664025.1"/>
    <property type="molecule type" value="Genomic_DNA"/>
</dbReference>
<dbReference type="PANTHER" id="PTHR42815">
    <property type="entry name" value="FAD-BINDING, PUTATIVE (AFU_ORTHOLOGUE AFUA_6G07600)-RELATED"/>
    <property type="match status" value="1"/>
</dbReference>
<dbReference type="AlphaFoldDB" id="A0A927D2W2"/>
<feature type="domain" description="Pyridoxamine 5'-phosphate oxidase N-terminal" evidence="1">
    <location>
        <begin position="41"/>
        <end position="160"/>
    </location>
</feature>